<feature type="domain" description="C2H2-type" evidence="9">
    <location>
        <begin position="671"/>
        <end position="698"/>
    </location>
</feature>
<feature type="compositionally biased region" description="Pro residues" evidence="8">
    <location>
        <begin position="226"/>
        <end position="237"/>
    </location>
</feature>
<evidence type="ECO:0000256" key="4">
    <source>
        <dbReference type="ARBA" id="ARBA00022771"/>
    </source>
</evidence>
<reference evidence="10 11" key="1">
    <citation type="submission" date="2024-01" db="EMBL/GenBank/DDBJ databases">
        <title>The genome of the rayed Mediterranean limpet Patella caerulea (Linnaeus, 1758).</title>
        <authorList>
            <person name="Anh-Thu Weber A."/>
            <person name="Halstead-Nussloch G."/>
        </authorList>
    </citation>
    <scope>NUCLEOTIDE SEQUENCE [LARGE SCALE GENOMIC DNA]</scope>
    <source>
        <strain evidence="10">AATW-2023a</strain>
        <tissue evidence="10">Whole specimen</tissue>
    </source>
</reference>
<dbReference type="PROSITE" id="PS00028">
    <property type="entry name" value="ZINC_FINGER_C2H2_1"/>
    <property type="match status" value="4"/>
</dbReference>
<dbReference type="SMART" id="SM00355">
    <property type="entry name" value="ZnF_C2H2"/>
    <property type="match status" value="5"/>
</dbReference>
<evidence type="ECO:0000256" key="2">
    <source>
        <dbReference type="ARBA" id="ARBA00022723"/>
    </source>
</evidence>
<dbReference type="InterPro" id="IPR050888">
    <property type="entry name" value="ZnF_C2H2-type_TF"/>
</dbReference>
<keyword evidence="4 7" id="KW-0863">Zinc-finger</keyword>
<feature type="region of interest" description="Disordered" evidence="8">
    <location>
        <begin position="222"/>
        <end position="256"/>
    </location>
</feature>
<organism evidence="10 11">
    <name type="scientific">Patella caerulea</name>
    <name type="common">Rayed Mediterranean limpet</name>
    <dbReference type="NCBI Taxonomy" id="87958"/>
    <lineage>
        <taxon>Eukaryota</taxon>
        <taxon>Metazoa</taxon>
        <taxon>Spiralia</taxon>
        <taxon>Lophotrochozoa</taxon>
        <taxon>Mollusca</taxon>
        <taxon>Gastropoda</taxon>
        <taxon>Patellogastropoda</taxon>
        <taxon>Patelloidea</taxon>
        <taxon>Patellidae</taxon>
        <taxon>Patella</taxon>
    </lineage>
</organism>
<dbReference type="Proteomes" id="UP001347796">
    <property type="component" value="Unassembled WGS sequence"/>
</dbReference>
<keyword evidence="6" id="KW-0539">Nucleus</keyword>
<keyword evidence="3" id="KW-0677">Repeat</keyword>
<dbReference type="AlphaFoldDB" id="A0AAN8PQP8"/>
<dbReference type="EMBL" id="JAZGQO010000010">
    <property type="protein sequence ID" value="KAK6174825.1"/>
    <property type="molecule type" value="Genomic_DNA"/>
</dbReference>
<accession>A0AAN8PQP8</accession>
<dbReference type="InterPro" id="IPR036236">
    <property type="entry name" value="Znf_C2H2_sf"/>
</dbReference>
<dbReference type="PROSITE" id="PS50157">
    <property type="entry name" value="ZINC_FINGER_C2H2_2"/>
    <property type="match status" value="3"/>
</dbReference>
<protein>
    <recommendedName>
        <fullName evidence="9">C2H2-type domain-containing protein</fullName>
    </recommendedName>
</protein>
<dbReference type="InterPro" id="IPR013087">
    <property type="entry name" value="Znf_C2H2_type"/>
</dbReference>
<feature type="compositionally biased region" description="Polar residues" evidence="8">
    <location>
        <begin position="444"/>
        <end position="464"/>
    </location>
</feature>
<evidence type="ECO:0000256" key="8">
    <source>
        <dbReference type="SAM" id="MobiDB-lite"/>
    </source>
</evidence>
<dbReference type="Gene3D" id="3.30.160.60">
    <property type="entry name" value="Classic Zinc Finger"/>
    <property type="match status" value="3"/>
</dbReference>
<feature type="domain" description="C2H2-type" evidence="9">
    <location>
        <begin position="638"/>
        <end position="666"/>
    </location>
</feature>
<evidence type="ECO:0000259" key="9">
    <source>
        <dbReference type="PROSITE" id="PS50157"/>
    </source>
</evidence>
<feature type="domain" description="C2H2-type" evidence="9">
    <location>
        <begin position="748"/>
        <end position="777"/>
    </location>
</feature>
<evidence type="ECO:0000256" key="7">
    <source>
        <dbReference type="PROSITE-ProRule" id="PRU00042"/>
    </source>
</evidence>
<evidence type="ECO:0000256" key="3">
    <source>
        <dbReference type="ARBA" id="ARBA00022737"/>
    </source>
</evidence>
<dbReference type="SUPFAM" id="SSF57667">
    <property type="entry name" value="beta-beta-alpha zinc fingers"/>
    <property type="match status" value="2"/>
</dbReference>
<dbReference type="GO" id="GO:0005634">
    <property type="term" value="C:nucleus"/>
    <property type="evidence" value="ECO:0007669"/>
    <property type="project" value="UniProtKB-SubCell"/>
</dbReference>
<gene>
    <name evidence="10" type="ORF">SNE40_013398</name>
</gene>
<proteinExistence type="predicted"/>
<feature type="compositionally biased region" description="Polar residues" evidence="8">
    <location>
        <begin position="296"/>
        <end position="306"/>
    </location>
</feature>
<keyword evidence="11" id="KW-1185">Reference proteome</keyword>
<keyword evidence="2" id="KW-0479">Metal-binding</keyword>
<evidence type="ECO:0000256" key="1">
    <source>
        <dbReference type="ARBA" id="ARBA00004123"/>
    </source>
</evidence>
<feature type="region of interest" description="Disordered" evidence="8">
    <location>
        <begin position="443"/>
        <end position="464"/>
    </location>
</feature>
<feature type="compositionally biased region" description="Basic residues" evidence="8">
    <location>
        <begin position="238"/>
        <end position="247"/>
    </location>
</feature>
<dbReference type="GO" id="GO:0008270">
    <property type="term" value="F:zinc ion binding"/>
    <property type="evidence" value="ECO:0007669"/>
    <property type="project" value="UniProtKB-KW"/>
</dbReference>
<comment type="caution">
    <text evidence="10">The sequence shown here is derived from an EMBL/GenBank/DDBJ whole genome shotgun (WGS) entry which is preliminary data.</text>
</comment>
<evidence type="ECO:0000313" key="10">
    <source>
        <dbReference type="EMBL" id="KAK6174825.1"/>
    </source>
</evidence>
<evidence type="ECO:0000256" key="5">
    <source>
        <dbReference type="ARBA" id="ARBA00022833"/>
    </source>
</evidence>
<feature type="region of interest" description="Disordered" evidence="8">
    <location>
        <begin position="286"/>
        <end position="306"/>
    </location>
</feature>
<evidence type="ECO:0000313" key="11">
    <source>
        <dbReference type="Proteomes" id="UP001347796"/>
    </source>
</evidence>
<keyword evidence="5" id="KW-0862">Zinc</keyword>
<feature type="region of interest" description="Disordered" evidence="8">
    <location>
        <begin position="48"/>
        <end position="72"/>
    </location>
</feature>
<evidence type="ECO:0000256" key="6">
    <source>
        <dbReference type="ARBA" id="ARBA00023242"/>
    </source>
</evidence>
<comment type="subcellular location">
    <subcellularLocation>
        <location evidence="1">Nucleus</location>
    </subcellularLocation>
</comment>
<dbReference type="PANTHER" id="PTHR24406">
    <property type="entry name" value="TRANSCRIPTIONAL REPRESSOR CTCFL-RELATED"/>
    <property type="match status" value="1"/>
</dbReference>
<sequence>MVECDEESEDEQLTIPPDLFQDFLQLKSSTHLNTTQLMRKLLKEYHSQSVSGSESEHDEKNSNRSYGNNSMEPEANYEIIAESRINQTNAPDEDMDFDQPLDLTVDRTPTHSRGGSPNQRNFVANASPLTMHLPTTPMRNNNLPFIKMEPCGSVPIKTEPDLHMQVPTTSVSIATIPTHENLTEVNNQLFLNGIGNLIAMPFMPSPQMLEGVRTNLISVKAEPQSCPSPVPQVPVPPRRMKPGRKPRGGGVARPQKTQPGEMKIIAENTLFPGVYTSILKLPWSRRSRNKPPLTAKPQTTSSVGVTVQHTPVVDSSVSIPSSVLSPSTASPNPNNTLLLPASSQTIMSATTSQSVMMVYPNATISAVGKPVRRRGRPPKLPVLSHLLAEKKVKKMTAETHVTNVRDMVVPIPAVVTKAAPLVPCSQVHASSSSHPEMLSLIKTEPTSSPVDSPSQTSVPESNISSVEQNGSIYQEMLLSSKSLVNIRPRRRQSTEVKRGSDFMWTSFKIKPRGGRGTRGPDRRKKTLLTPTEPVTAEEEFDLQQTDMETDDVCVSPNMFQELFHCKICNAILPADGKIEHQREHHPMMMKCATCNTPFIGYTHKDFDVEKAKLNCEQCSKKTLTVSNGSINANGSHSISCDLCDGLFKSFHAFSDHRLKIHGNEKITLDTHSCEECGKIFFTTKGLNHHMKTHSDKSKSQAVENGSKLFRRQADELTETKEEEYDDKFQENCELEEHLHIKHSISGQNVCPWPGCEKEFTSEQDLKLHVLIHKDEKPMKCDFCEYRCRQRNALNWHMRKHPEAAYKYRKYAATLGGD</sequence>
<name>A0AAN8PQP8_PATCE</name>